<proteinExistence type="predicted"/>
<reference evidence="1 2" key="1">
    <citation type="submission" date="2024-02" db="EMBL/GenBank/DDBJ databases">
        <title>Bacteria isolated from the canopy kelp, Nereocystis luetkeana.</title>
        <authorList>
            <person name="Pfister C.A."/>
            <person name="Younker I.T."/>
            <person name="Light S.H."/>
        </authorList>
    </citation>
    <scope>NUCLEOTIDE SEQUENCE [LARGE SCALE GENOMIC DNA]</scope>
    <source>
        <strain evidence="1 2">TI.1.15</strain>
    </source>
</reference>
<gene>
    <name evidence="1" type="ORF">V8Z71_14665</name>
</gene>
<comment type="caution">
    <text evidence="1">The sequence shown here is derived from an EMBL/GenBank/DDBJ whole genome shotgun (WGS) entry which is preliminary data.</text>
</comment>
<organism evidence="1 2">
    <name type="scientific">Vibrio echinoideorum</name>
    <dbReference type="NCBI Taxonomy" id="2100116"/>
    <lineage>
        <taxon>Bacteria</taxon>
        <taxon>Pseudomonadati</taxon>
        <taxon>Pseudomonadota</taxon>
        <taxon>Gammaproteobacteria</taxon>
        <taxon>Vibrionales</taxon>
        <taxon>Vibrionaceae</taxon>
        <taxon>Vibrio</taxon>
    </lineage>
</organism>
<keyword evidence="2" id="KW-1185">Reference proteome</keyword>
<evidence type="ECO:0000313" key="1">
    <source>
        <dbReference type="EMBL" id="MEL0609562.1"/>
    </source>
</evidence>
<dbReference type="Proteomes" id="UP001377160">
    <property type="component" value="Unassembled WGS sequence"/>
</dbReference>
<name>A0ABU9FTN6_9VIBR</name>
<dbReference type="RefSeq" id="WP_341635460.1">
    <property type="nucleotide sequence ID" value="NZ_JBANDX010000011.1"/>
</dbReference>
<sequence>MKKHLLATILASALIGCNSSDDRTGDGTPPVNDDTVVKILTALSENNFSSINDLVSFPHGYLDISNDGDYYHCTNNPNLSHSLCAEDQTNLPTLGALSRYVAGENEGELIDVYFNDPDNNNKQPPQELLEALDKIEAIVGRAMFNRGTSSDGTIQRLVVDEDMDDSNYNPYSVYADAYNSGINGGIIVSTGTYPVDKGEGYNCGNWSATRFGNTGQHLINAQNEYLTDYGFSWIHLPDESYKCIAPTNLIVHEFAHALGFVEFGNEVGDGDRMHFPGFGIDGMWDERAEAVLHALYNVPIGTPANRLEAEYNKIKK</sequence>
<protein>
    <submittedName>
        <fullName evidence="1">Uncharacterized protein</fullName>
    </submittedName>
</protein>
<dbReference type="PROSITE" id="PS51257">
    <property type="entry name" value="PROKAR_LIPOPROTEIN"/>
    <property type="match status" value="1"/>
</dbReference>
<dbReference type="EMBL" id="JBANDX010000011">
    <property type="protein sequence ID" value="MEL0609562.1"/>
    <property type="molecule type" value="Genomic_DNA"/>
</dbReference>
<accession>A0ABU9FTN6</accession>
<evidence type="ECO:0000313" key="2">
    <source>
        <dbReference type="Proteomes" id="UP001377160"/>
    </source>
</evidence>